<protein>
    <submittedName>
        <fullName evidence="1">Uncharacterized protein</fullName>
    </submittedName>
</protein>
<sequence>MKATVKQFRVITSLGSVYNVFARNQKEAKKMVLNQYLKGCAYTMSDLKASSSL</sequence>
<dbReference type="EMBL" id="CP116614">
    <property type="protein sequence ID" value="WCG02200.1"/>
    <property type="molecule type" value="Genomic_DNA"/>
</dbReference>
<dbReference type="Proteomes" id="UP001179501">
    <property type="component" value="Chromosome"/>
</dbReference>
<evidence type="ECO:0000313" key="1">
    <source>
        <dbReference type="EMBL" id="WCG02200.1"/>
    </source>
</evidence>
<evidence type="ECO:0000313" key="2">
    <source>
        <dbReference type="Proteomes" id="UP001179501"/>
    </source>
</evidence>
<gene>
    <name evidence="1" type="ORF">NY151_05790</name>
</gene>
<name>A0AAE9X8J0_PORGN</name>
<dbReference type="RefSeq" id="WP_271935081.1">
    <property type="nucleotide sequence ID" value="NZ_CP116614.1"/>
</dbReference>
<reference evidence="1" key="1">
    <citation type="submission" date="2023-01" db="EMBL/GenBank/DDBJ databases">
        <title>Phages are important unrecognized players in the ecology of the oral pathogen Porphyromonas gingivalis.</title>
        <authorList>
            <person name="Matrishin C.B."/>
            <person name="Kauffman K.M."/>
        </authorList>
    </citation>
    <scope>NUCLEOTIDE SEQUENCE</scope>
    <source>
        <strain evidence="1">ATCC 49417</strain>
    </source>
</reference>
<proteinExistence type="predicted"/>
<accession>A0AAE9X8J0</accession>
<dbReference type="AlphaFoldDB" id="A0AAE9X8J0"/>
<organism evidence="1 2">
    <name type="scientific">Porphyromonas gingivalis</name>
    <name type="common">Bacteroides gingivalis</name>
    <dbReference type="NCBI Taxonomy" id="837"/>
    <lineage>
        <taxon>Bacteria</taxon>
        <taxon>Pseudomonadati</taxon>
        <taxon>Bacteroidota</taxon>
        <taxon>Bacteroidia</taxon>
        <taxon>Bacteroidales</taxon>
        <taxon>Porphyromonadaceae</taxon>
        <taxon>Porphyromonas</taxon>
    </lineage>
</organism>